<organism evidence="2 3">
    <name type="scientific">Heterobasidion irregulare (strain TC 32-1)</name>
    <dbReference type="NCBI Taxonomy" id="747525"/>
    <lineage>
        <taxon>Eukaryota</taxon>
        <taxon>Fungi</taxon>
        <taxon>Dikarya</taxon>
        <taxon>Basidiomycota</taxon>
        <taxon>Agaricomycotina</taxon>
        <taxon>Agaricomycetes</taxon>
        <taxon>Russulales</taxon>
        <taxon>Bondarzewiaceae</taxon>
        <taxon>Heterobasidion</taxon>
        <taxon>Heterobasidion annosum species complex</taxon>
    </lineage>
</organism>
<reference evidence="2 3" key="1">
    <citation type="journal article" date="2012" name="New Phytol.">
        <title>Insight into trade-off between wood decay and parasitism from the genome of a fungal forest pathogen.</title>
        <authorList>
            <person name="Olson A."/>
            <person name="Aerts A."/>
            <person name="Asiegbu F."/>
            <person name="Belbahri L."/>
            <person name="Bouzid O."/>
            <person name="Broberg A."/>
            <person name="Canback B."/>
            <person name="Coutinho P.M."/>
            <person name="Cullen D."/>
            <person name="Dalman K."/>
            <person name="Deflorio G."/>
            <person name="van Diepen L.T."/>
            <person name="Dunand C."/>
            <person name="Duplessis S."/>
            <person name="Durling M."/>
            <person name="Gonthier P."/>
            <person name="Grimwood J."/>
            <person name="Fossdal C.G."/>
            <person name="Hansson D."/>
            <person name="Henrissat B."/>
            <person name="Hietala A."/>
            <person name="Himmelstrand K."/>
            <person name="Hoffmeister D."/>
            <person name="Hogberg N."/>
            <person name="James T.Y."/>
            <person name="Karlsson M."/>
            <person name="Kohler A."/>
            <person name="Kues U."/>
            <person name="Lee Y.H."/>
            <person name="Lin Y.C."/>
            <person name="Lind M."/>
            <person name="Lindquist E."/>
            <person name="Lombard V."/>
            <person name="Lucas S."/>
            <person name="Lunden K."/>
            <person name="Morin E."/>
            <person name="Murat C."/>
            <person name="Park J."/>
            <person name="Raffaello T."/>
            <person name="Rouze P."/>
            <person name="Salamov A."/>
            <person name="Schmutz J."/>
            <person name="Solheim H."/>
            <person name="Stahlberg J."/>
            <person name="Velez H."/>
            <person name="de Vries R.P."/>
            <person name="Wiebenga A."/>
            <person name="Woodward S."/>
            <person name="Yakovlev I."/>
            <person name="Garbelotto M."/>
            <person name="Martin F."/>
            <person name="Grigoriev I.V."/>
            <person name="Stenlid J."/>
        </authorList>
    </citation>
    <scope>NUCLEOTIDE SEQUENCE [LARGE SCALE GENOMIC DNA]</scope>
    <source>
        <strain evidence="2 3">TC 32-1</strain>
    </source>
</reference>
<dbReference type="KEGG" id="hir:HETIRDRAFT_451826"/>
<dbReference type="AlphaFoldDB" id="W4K908"/>
<gene>
    <name evidence="2" type="ORF">HETIRDRAFT_451826</name>
</gene>
<feature type="region of interest" description="Disordered" evidence="1">
    <location>
        <begin position="83"/>
        <end position="116"/>
    </location>
</feature>
<evidence type="ECO:0000313" key="3">
    <source>
        <dbReference type="Proteomes" id="UP000030671"/>
    </source>
</evidence>
<accession>W4K908</accession>
<dbReference type="HOGENOM" id="CLU_2097184_0_0_1"/>
<keyword evidence="3" id="KW-1185">Reference proteome</keyword>
<sequence>MVVVGATPDYRAGVLMAHEAIVSGGVERASQAFVEETRAEVQVEADAWTCKSSRRQSASSGTLLASAMRGSYQAASAELDAINLPASNHAQRRGQSRAPPPPSSSSTVVRGVAFDL</sequence>
<evidence type="ECO:0000313" key="2">
    <source>
        <dbReference type="EMBL" id="ETW82268.1"/>
    </source>
</evidence>
<name>W4K908_HETIT</name>
<dbReference type="InParanoid" id="W4K908"/>
<dbReference type="Proteomes" id="UP000030671">
    <property type="component" value="Unassembled WGS sequence"/>
</dbReference>
<proteinExistence type="predicted"/>
<dbReference type="RefSeq" id="XP_009546803.1">
    <property type="nucleotide sequence ID" value="XM_009548508.1"/>
</dbReference>
<dbReference type="GeneID" id="20676200"/>
<dbReference type="EMBL" id="KI925458">
    <property type="protein sequence ID" value="ETW82268.1"/>
    <property type="molecule type" value="Genomic_DNA"/>
</dbReference>
<evidence type="ECO:0000256" key="1">
    <source>
        <dbReference type="SAM" id="MobiDB-lite"/>
    </source>
</evidence>
<protein>
    <submittedName>
        <fullName evidence="2">Uncharacterized protein</fullName>
    </submittedName>
</protein>